<proteinExistence type="inferred from homology"/>
<dbReference type="SUPFAM" id="SSF48264">
    <property type="entry name" value="Cytochrome P450"/>
    <property type="match status" value="1"/>
</dbReference>
<dbReference type="Pfam" id="PF00067">
    <property type="entry name" value="p450"/>
    <property type="match status" value="1"/>
</dbReference>
<dbReference type="InterPro" id="IPR017972">
    <property type="entry name" value="Cyt_P450_CS"/>
</dbReference>
<dbReference type="OrthoDB" id="1470350at2759"/>
<accession>A0A3D8Q9Y1</accession>
<dbReference type="InterPro" id="IPR047146">
    <property type="entry name" value="Cyt_P450_E_CYP52_fungi"/>
</dbReference>
<evidence type="ECO:0000256" key="6">
    <source>
        <dbReference type="ARBA" id="ARBA00023004"/>
    </source>
</evidence>
<evidence type="ECO:0000313" key="11">
    <source>
        <dbReference type="EMBL" id="RDW58480.1"/>
    </source>
</evidence>
<dbReference type="Gene3D" id="1.10.630.10">
    <property type="entry name" value="Cytochrome P450"/>
    <property type="match status" value="1"/>
</dbReference>
<comment type="caution">
    <text evidence="11">The sequence shown here is derived from an EMBL/GenBank/DDBJ whole genome shotgun (WGS) entry which is preliminary data.</text>
</comment>
<dbReference type="InterPro" id="IPR036396">
    <property type="entry name" value="Cyt_P450_sf"/>
</dbReference>
<evidence type="ECO:0000256" key="5">
    <source>
        <dbReference type="ARBA" id="ARBA00023002"/>
    </source>
</evidence>
<feature type="binding site" description="axial binding residue" evidence="8">
    <location>
        <position position="468"/>
    </location>
    <ligand>
        <name>heme</name>
        <dbReference type="ChEBI" id="CHEBI:30413"/>
    </ligand>
    <ligandPart>
        <name>Fe</name>
        <dbReference type="ChEBI" id="CHEBI:18248"/>
    </ligandPart>
</feature>
<protein>
    <recommendedName>
        <fullName evidence="13">Cytochrome P450 52A12</fullName>
    </recommendedName>
</protein>
<sequence length="526" mass="59881">MLSILHLSLFFIASLVLYKFVPYVNTRYQNAAQAKKLGAERVPTLPSPDPLGVGFVIRIIKSNNAGKLLEYFQERLQIVSKQEGRPVLTFQTHILQSWLFFTCDPKNIQALLATQFKDFSLGPIRFGTFSGLLGNGIFSVDGPKWEHARALLRPQFARDQVSDLELEERHLQNMLLALPVEADGWTKTIDMLPINFRLTIDSASEFLFGESVDTQLSILPGRSGSENDQAFVTAFETSQDLIAKAFRFNDWYSIGLTKEYYEACKVCHQYIDRYVVKALSKNKENSLEQGEEKQHYIFLEELARQTQDPIEIRDQLLSILTAGRDTTASLLSFLWLVLSQHPDVFDKLRSTVINEFGTYQNPRNITFSSLKSCSYLQWCLNETLRLFPTVPINGRRSIKDTTLPRGGGPDGLSPIFIPKNTEVNYSVYCMHRNKELWGENADDFIPERWDGRKTGFDYLPFNGGPRICLGQQFALTEAGYIVVRLLQRFDKLDGSAMEGLDYDWNLTLTGRPKHGVNLRFHAADGN</sequence>
<organism evidence="11 12">
    <name type="scientific">Coleophoma crateriformis</name>
    <dbReference type="NCBI Taxonomy" id="565419"/>
    <lineage>
        <taxon>Eukaryota</taxon>
        <taxon>Fungi</taxon>
        <taxon>Dikarya</taxon>
        <taxon>Ascomycota</taxon>
        <taxon>Pezizomycotina</taxon>
        <taxon>Leotiomycetes</taxon>
        <taxon>Helotiales</taxon>
        <taxon>Dermateaceae</taxon>
        <taxon>Coleophoma</taxon>
    </lineage>
</organism>
<name>A0A3D8Q9Y1_9HELO</name>
<dbReference type="PANTHER" id="PTHR24287">
    <property type="entry name" value="P450, PUTATIVE (EUROFUNG)-RELATED"/>
    <property type="match status" value="1"/>
</dbReference>
<reference evidence="11 12" key="1">
    <citation type="journal article" date="2018" name="IMA Fungus">
        <title>IMA Genome-F 9: Draft genome sequence of Annulohypoxylon stygium, Aspergillus mulundensis, Berkeleyomyces basicola (syn. Thielaviopsis basicola), Ceratocystis smalleyi, two Cercospora beticola strains, Coleophoma cylindrospora, Fusarium fracticaudum, Phialophora cf. hyalina, and Morchella septimelata.</title>
        <authorList>
            <person name="Wingfield B.D."/>
            <person name="Bills G.F."/>
            <person name="Dong Y."/>
            <person name="Huang W."/>
            <person name="Nel W.J."/>
            <person name="Swalarsk-Parry B.S."/>
            <person name="Vaghefi N."/>
            <person name="Wilken P.M."/>
            <person name="An Z."/>
            <person name="de Beer Z.W."/>
            <person name="De Vos L."/>
            <person name="Chen L."/>
            <person name="Duong T.A."/>
            <person name="Gao Y."/>
            <person name="Hammerbacher A."/>
            <person name="Kikkert J.R."/>
            <person name="Li Y."/>
            <person name="Li H."/>
            <person name="Li K."/>
            <person name="Li Q."/>
            <person name="Liu X."/>
            <person name="Ma X."/>
            <person name="Naidoo K."/>
            <person name="Pethybridge S.J."/>
            <person name="Sun J."/>
            <person name="Steenkamp E.T."/>
            <person name="van der Nest M.A."/>
            <person name="van Wyk S."/>
            <person name="Wingfield M.J."/>
            <person name="Xiong C."/>
            <person name="Yue Q."/>
            <person name="Zhang X."/>
        </authorList>
    </citation>
    <scope>NUCLEOTIDE SEQUENCE [LARGE SCALE GENOMIC DNA]</scope>
    <source>
        <strain evidence="11 12">BP5796</strain>
    </source>
</reference>
<keyword evidence="12" id="KW-1185">Reference proteome</keyword>
<comment type="cofactor">
    <cofactor evidence="1 8">
        <name>heme</name>
        <dbReference type="ChEBI" id="CHEBI:30413"/>
    </cofactor>
</comment>
<dbReference type="PRINTS" id="PR01239">
    <property type="entry name" value="EP450IICYP52"/>
</dbReference>
<keyword evidence="5 9" id="KW-0560">Oxidoreductase</keyword>
<evidence type="ECO:0000256" key="7">
    <source>
        <dbReference type="ARBA" id="ARBA00023033"/>
    </source>
</evidence>
<evidence type="ECO:0000256" key="9">
    <source>
        <dbReference type="RuleBase" id="RU000461"/>
    </source>
</evidence>
<keyword evidence="10" id="KW-0732">Signal</keyword>
<feature type="chain" id="PRO_5017669900" description="Cytochrome P450 52A12" evidence="10">
    <location>
        <begin position="27"/>
        <end position="526"/>
    </location>
</feature>
<dbReference type="InterPro" id="IPR002402">
    <property type="entry name" value="Cyt_P450_E_grp-II"/>
</dbReference>
<dbReference type="GO" id="GO:0005506">
    <property type="term" value="F:iron ion binding"/>
    <property type="evidence" value="ECO:0007669"/>
    <property type="project" value="InterPro"/>
</dbReference>
<keyword evidence="7 9" id="KW-0503">Monooxygenase</keyword>
<evidence type="ECO:0000256" key="3">
    <source>
        <dbReference type="ARBA" id="ARBA00022617"/>
    </source>
</evidence>
<evidence type="ECO:0000313" key="12">
    <source>
        <dbReference type="Proteomes" id="UP000256328"/>
    </source>
</evidence>
<dbReference type="PROSITE" id="PS00086">
    <property type="entry name" value="CYTOCHROME_P450"/>
    <property type="match status" value="1"/>
</dbReference>
<dbReference type="GO" id="GO:0016712">
    <property type="term" value="F:oxidoreductase activity, acting on paired donors, with incorporation or reduction of molecular oxygen, reduced flavin or flavoprotein as one donor, and incorporation of one atom of oxygen"/>
    <property type="evidence" value="ECO:0007669"/>
    <property type="project" value="InterPro"/>
</dbReference>
<dbReference type="InterPro" id="IPR002974">
    <property type="entry name" value="Cyt_P450_E_CYP52_ascomycetes"/>
</dbReference>
<dbReference type="PRINTS" id="PR00464">
    <property type="entry name" value="EP450II"/>
</dbReference>
<keyword evidence="4 8" id="KW-0479">Metal-binding</keyword>
<feature type="signal peptide" evidence="10">
    <location>
        <begin position="1"/>
        <end position="26"/>
    </location>
</feature>
<evidence type="ECO:0008006" key="13">
    <source>
        <dbReference type="Google" id="ProtNLM"/>
    </source>
</evidence>
<comment type="similarity">
    <text evidence="2 9">Belongs to the cytochrome P450 family.</text>
</comment>
<dbReference type="InterPro" id="IPR001128">
    <property type="entry name" value="Cyt_P450"/>
</dbReference>
<dbReference type="GO" id="GO:0020037">
    <property type="term" value="F:heme binding"/>
    <property type="evidence" value="ECO:0007669"/>
    <property type="project" value="InterPro"/>
</dbReference>
<evidence type="ECO:0000256" key="10">
    <source>
        <dbReference type="SAM" id="SignalP"/>
    </source>
</evidence>
<gene>
    <name evidence="11" type="ORF">BP5796_12410</name>
</gene>
<keyword evidence="6 8" id="KW-0408">Iron</keyword>
<evidence type="ECO:0000256" key="4">
    <source>
        <dbReference type="ARBA" id="ARBA00022723"/>
    </source>
</evidence>
<evidence type="ECO:0000256" key="2">
    <source>
        <dbReference type="ARBA" id="ARBA00010617"/>
    </source>
</evidence>
<dbReference type="EMBL" id="PDLN01000021">
    <property type="protein sequence ID" value="RDW58480.1"/>
    <property type="molecule type" value="Genomic_DNA"/>
</dbReference>
<evidence type="ECO:0000256" key="8">
    <source>
        <dbReference type="PIRSR" id="PIRSR602402-1"/>
    </source>
</evidence>
<evidence type="ECO:0000256" key="1">
    <source>
        <dbReference type="ARBA" id="ARBA00001971"/>
    </source>
</evidence>
<dbReference type="Proteomes" id="UP000256328">
    <property type="component" value="Unassembled WGS sequence"/>
</dbReference>
<dbReference type="CDD" id="cd11063">
    <property type="entry name" value="CYP52"/>
    <property type="match status" value="1"/>
</dbReference>
<dbReference type="PRINTS" id="PR00385">
    <property type="entry name" value="P450"/>
</dbReference>
<dbReference type="AlphaFoldDB" id="A0A3D8Q9Y1"/>
<keyword evidence="3 8" id="KW-0349">Heme</keyword>
<dbReference type="PANTHER" id="PTHR24287:SF1">
    <property type="entry name" value="P450, PUTATIVE (EUROFUNG)-RELATED"/>
    <property type="match status" value="1"/>
</dbReference>